<evidence type="ECO:0000256" key="2">
    <source>
        <dbReference type="ARBA" id="ARBA00001974"/>
    </source>
</evidence>
<protein>
    <recommendedName>
        <fullName evidence="7">Nitrate reductase [NADPH]</fullName>
        <ecNumber evidence="6">1.7.1.3</ecNumber>
    </recommendedName>
</protein>
<feature type="domain" description="FAD-binding FR-type" evidence="21">
    <location>
        <begin position="671"/>
        <end position="791"/>
    </location>
</feature>
<dbReference type="GO" id="GO:0020037">
    <property type="term" value="F:heme binding"/>
    <property type="evidence" value="ECO:0007669"/>
    <property type="project" value="InterPro"/>
</dbReference>
<dbReference type="PROSITE" id="PS00191">
    <property type="entry name" value="CYTOCHROME_B5_1"/>
    <property type="match status" value="1"/>
</dbReference>
<comment type="caution">
    <text evidence="22">The sequence shown here is derived from an EMBL/GenBank/DDBJ whole genome shotgun (WGS) entry which is preliminary data.</text>
</comment>
<dbReference type="GeneID" id="6017147"/>
<feature type="compositionally biased region" description="Basic and acidic residues" evidence="19">
    <location>
        <begin position="534"/>
        <end position="549"/>
    </location>
</feature>
<dbReference type="KEGG" id="cci:CC1G_07230"/>
<evidence type="ECO:0000256" key="16">
    <source>
        <dbReference type="ARBA" id="ARBA00023157"/>
    </source>
</evidence>
<dbReference type="InParanoid" id="A8PD06"/>
<evidence type="ECO:0000256" key="5">
    <source>
        <dbReference type="ARBA" id="ARBA00011738"/>
    </source>
</evidence>
<dbReference type="GO" id="GO:0008482">
    <property type="term" value="F:sulfite oxidase activity"/>
    <property type="evidence" value="ECO:0007669"/>
    <property type="project" value="TreeGrafter"/>
</dbReference>
<dbReference type="InterPro" id="IPR014756">
    <property type="entry name" value="Ig_E-set"/>
</dbReference>
<comment type="similarity">
    <text evidence="4">Belongs to the nitrate reductase family.</text>
</comment>
<dbReference type="InterPro" id="IPR036400">
    <property type="entry name" value="Cyt_B5-like_heme/steroid_sf"/>
</dbReference>
<dbReference type="GO" id="GO:0030151">
    <property type="term" value="F:molybdenum ion binding"/>
    <property type="evidence" value="ECO:0007669"/>
    <property type="project" value="InterPro"/>
</dbReference>
<dbReference type="OrthoDB" id="432685at2759"/>
<evidence type="ECO:0000256" key="14">
    <source>
        <dbReference type="ARBA" id="ARBA00023004"/>
    </source>
</evidence>
<dbReference type="PANTHER" id="PTHR19372:SF7">
    <property type="entry name" value="SULFITE OXIDASE, MITOCHONDRIAL"/>
    <property type="match status" value="1"/>
</dbReference>
<dbReference type="HOGENOM" id="CLU_003827_4_0_1"/>
<dbReference type="Pfam" id="PF03404">
    <property type="entry name" value="Mo-co_dimer"/>
    <property type="match status" value="1"/>
</dbReference>
<dbReference type="Proteomes" id="UP000001861">
    <property type="component" value="Unassembled WGS sequence"/>
</dbReference>
<evidence type="ECO:0000313" key="22">
    <source>
        <dbReference type="EMBL" id="EAU81300.2"/>
    </source>
</evidence>
<dbReference type="PRINTS" id="PR00363">
    <property type="entry name" value="CYTOCHROMEB5"/>
</dbReference>
<keyword evidence="10" id="KW-0285">Flavoprotein</keyword>
<dbReference type="SUPFAM" id="SSF63380">
    <property type="entry name" value="Riboflavin synthase domain-like"/>
    <property type="match status" value="1"/>
</dbReference>
<feature type="compositionally biased region" description="Polar residues" evidence="19">
    <location>
        <begin position="37"/>
        <end position="55"/>
    </location>
</feature>
<evidence type="ECO:0000256" key="13">
    <source>
        <dbReference type="ARBA" id="ARBA00023002"/>
    </source>
</evidence>
<dbReference type="SUPFAM" id="SSF55856">
    <property type="entry name" value="Cytochrome b5-like heme/steroid binding domain"/>
    <property type="match status" value="1"/>
</dbReference>
<evidence type="ECO:0000256" key="1">
    <source>
        <dbReference type="ARBA" id="ARBA00001971"/>
    </source>
</evidence>
<dbReference type="Gene3D" id="2.60.40.650">
    <property type="match status" value="1"/>
</dbReference>
<dbReference type="EC" id="1.7.1.3" evidence="6"/>
<dbReference type="InterPro" id="IPR005066">
    <property type="entry name" value="MoCF_OxRdtse_dimer"/>
</dbReference>
<keyword evidence="12" id="KW-0274">FAD</keyword>
<accession>A8PD06</accession>
<dbReference type="PANTHER" id="PTHR19372">
    <property type="entry name" value="SULFITE REDUCTASE"/>
    <property type="match status" value="1"/>
</dbReference>
<keyword evidence="9" id="KW-0349">Heme</keyword>
<keyword evidence="16" id="KW-1015">Disulfide bond</keyword>
<comment type="cofactor">
    <cofactor evidence="2">
        <name>FAD</name>
        <dbReference type="ChEBI" id="CHEBI:57692"/>
    </cofactor>
</comment>
<dbReference type="PRINTS" id="PR00407">
    <property type="entry name" value="EUMOPTERIN"/>
</dbReference>
<dbReference type="eggNOG" id="KOG0537">
    <property type="taxonomic scope" value="Eukaryota"/>
</dbReference>
<evidence type="ECO:0000313" key="23">
    <source>
        <dbReference type="Proteomes" id="UP000001861"/>
    </source>
</evidence>
<comment type="function">
    <text evidence="3">Nitrate reductase is a key enzyme involved in the first step of nitrate assimilation in plants, fungi and bacteria.</text>
</comment>
<comment type="cofactor">
    <cofactor evidence="18">
        <name>Mo-molybdopterin</name>
        <dbReference type="ChEBI" id="CHEBI:71302"/>
    </cofactor>
    <text evidence="18">Binds 1 Mo-molybdopterin (Mo-MPT) cofactor per subunit.</text>
</comment>
<dbReference type="CDD" id="cd06183">
    <property type="entry name" value="cyt_b5_reduct_like"/>
    <property type="match status" value="1"/>
</dbReference>
<dbReference type="Pfam" id="PF00173">
    <property type="entry name" value="Cyt-b5"/>
    <property type="match status" value="1"/>
</dbReference>
<dbReference type="STRING" id="240176.A8PD06"/>
<dbReference type="eggNOG" id="KOG0534">
    <property type="taxonomic scope" value="Eukaryota"/>
</dbReference>
<reference evidence="22 23" key="1">
    <citation type="journal article" date="2010" name="Proc. Natl. Acad. Sci. U.S.A.">
        <title>Insights into evolution of multicellular fungi from the assembled chromosomes of the mushroom Coprinopsis cinerea (Coprinus cinereus).</title>
        <authorList>
            <person name="Stajich J.E."/>
            <person name="Wilke S.K."/>
            <person name="Ahren D."/>
            <person name="Au C.H."/>
            <person name="Birren B.W."/>
            <person name="Borodovsky M."/>
            <person name="Burns C."/>
            <person name="Canback B."/>
            <person name="Casselton L.A."/>
            <person name="Cheng C.K."/>
            <person name="Deng J."/>
            <person name="Dietrich F.S."/>
            <person name="Fargo D.C."/>
            <person name="Farman M.L."/>
            <person name="Gathman A.C."/>
            <person name="Goldberg J."/>
            <person name="Guigo R."/>
            <person name="Hoegger P.J."/>
            <person name="Hooker J.B."/>
            <person name="Huggins A."/>
            <person name="James T.Y."/>
            <person name="Kamada T."/>
            <person name="Kilaru S."/>
            <person name="Kodira C."/>
            <person name="Kues U."/>
            <person name="Kupfer D."/>
            <person name="Kwan H.S."/>
            <person name="Lomsadze A."/>
            <person name="Li W."/>
            <person name="Lilly W.W."/>
            <person name="Ma L.J."/>
            <person name="Mackey A.J."/>
            <person name="Manning G."/>
            <person name="Martin F."/>
            <person name="Muraguchi H."/>
            <person name="Natvig D.O."/>
            <person name="Palmerini H."/>
            <person name="Ramesh M.A."/>
            <person name="Rehmeyer C.J."/>
            <person name="Roe B.A."/>
            <person name="Shenoy N."/>
            <person name="Stanke M."/>
            <person name="Ter-Hovhannisyan V."/>
            <person name="Tunlid A."/>
            <person name="Velagapudi R."/>
            <person name="Vision T.J."/>
            <person name="Zeng Q."/>
            <person name="Zolan M.E."/>
            <person name="Pukkila P.J."/>
        </authorList>
    </citation>
    <scope>NUCLEOTIDE SEQUENCE [LARGE SCALE GENOMIC DNA]</scope>
    <source>
        <strain evidence="23">Okayama-7 / 130 / ATCC MYA-4618 / FGSC 9003</strain>
    </source>
</reference>
<dbReference type="GO" id="GO:0006790">
    <property type="term" value="P:sulfur compound metabolic process"/>
    <property type="evidence" value="ECO:0007669"/>
    <property type="project" value="TreeGrafter"/>
</dbReference>
<dbReference type="EMBL" id="AACS02000006">
    <property type="protein sequence ID" value="EAU81300.2"/>
    <property type="molecule type" value="Genomic_DNA"/>
</dbReference>
<dbReference type="InterPro" id="IPR039261">
    <property type="entry name" value="FNR_nucleotide-bd"/>
</dbReference>
<evidence type="ECO:0000256" key="8">
    <source>
        <dbReference type="ARBA" id="ARBA00022505"/>
    </source>
</evidence>
<proteinExistence type="inferred from homology"/>
<dbReference type="Gene3D" id="3.40.50.80">
    <property type="entry name" value="Nucleotide-binding domain of ferredoxin-NADP reductase (FNR) module"/>
    <property type="match status" value="1"/>
</dbReference>
<dbReference type="eggNOG" id="KOG0535">
    <property type="taxonomic scope" value="Eukaryota"/>
</dbReference>
<dbReference type="InterPro" id="IPR022407">
    <property type="entry name" value="OxRdtase_Mopterin_BS"/>
</dbReference>
<dbReference type="Pfam" id="PF00174">
    <property type="entry name" value="Oxidored_molyb"/>
    <property type="match status" value="1"/>
</dbReference>
<dbReference type="SMART" id="SM01117">
    <property type="entry name" value="Cyt-b5"/>
    <property type="match status" value="1"/>
</dbReference>
<dbReference type="AlphaFoldDB" id="A8PD06"/>
<feature type="region of interest" description="Disordered" evidence="19">
    <location>
        <begin position="1"/>
        <end position="55"/>
    </location>
</feature>
<evidence type="ECO:0000256" key="10">
    <source>
        <dbReference type="ARBA" id="ARBA00022630"/>
    </source>
</evidence>
<comment type="cofactor">
    <cofactor evidence="1">
        <name>heme</name>
        <dbReference type="ChEBI" id="CHEBI:30413"/>
    </cofactor>
</comment>
<dbReference type="PROSITE" id="PS00559">
    <property type="entry name" value="MOLYBDOPTERIN_EUK"/>
    <property type="match status" value="1"/>
</dbReference>
<dbReference type="InterPro" id="IPR017938">
    <property type="entry name" value="Riboflavin_synthase-like_b-brl"/>
</dbReference>
<dbReference type="SUPFAM" id="SSF81296">
    <property type="entry name" value="E set domains"/>
    <property type="match status" value="1"/>
</dbReference>
<keyword evidence="8 18" id="KW-0500">Molybdenum</keyword>
<evidence type="ECO:0000256" key="6">
    <source>
        <dbReference type="ARBA" id="ARBA00012673"/>
    </source>
</evidence>
<evidence type="ECO:0000259" key="20">
    <source>
        <dbReference type="PROSITE" id="PS50255"/>
    </source>
</evidence>
<sequence length="937" mass="104826">MFTPLADLASRMRLNTHTGKSSSSSDDLSNGSNRSGESSPFTSSGITSPATELSNSFDLGKATDAHLPEPFFPATIVDTKDAKSLKARPLPDTLPYPSLPQEEVCRVIDQQDKGTPDEWVPRDSRMVRLTGKHPFNAEARLKDLYSYGFFTPSNLFFVRNHGAVPMVDEPTAREWKVEISGLCQNPVTFSLNDLRSMFEVVTIPITLVCAGNRRKEQNVVQKSLGFSWGAAGLSTALFTGVRLSDVLEFVQPQKGAKHVIFEGGDNLPNGPYGTSQLLSWARDRRKGMMLAWAMNGLPLEPDHGFPIRLVVPGQIGGRSVKWLRKIELSRQESQHHLHFHDNKVLPMPLGPDRARAEKDWWYDPRYIIRDLNVNSAIACPDHDEVLQVASTDQYTLRGYAYAGGGRRVTRVEISFDEGTTWELAQIHYLEDLFRDVPYDDSIYGTLDLTESDQSFCWCFWSFEVGVEVLKSASSITVRAMDESLALQPRDMYWNATGMMNNWWFRVCIHHLEDGSLKFEHPTMAGTQPGGWMQRLKDAGQDPSKPEINPKRSASSVAENPAEPVEEVKMTKPGVTRKITLEELAAHANDETPWFVVRGEVYDATEYLNEHPGGPQSITLVAGDDATEDFIAIHSADAKRKLEEYHIGTLVGSLVEESKLEASDPTIFLHPKQWKAVRLVSTTTVSRDSKIFRFALDSPDQTLGLPTGQHVYVRLKRKVERDGKKVADGELVQRAYTPLSRDVDKGFIDMLVKIYYPCNEYPLGGRMTLGFAELEEGDVVDLKGPIGHFTWLGSARASIHGKEHSVGQVGMVCAGSGITPILQVLRGIFEDSRDTTTKVWVLDVNRHFEDILCKAELDDLLEKYPDRLQLRYSLTGRPLPDGWSQSTGRITREMLVKYLPEPSEGGIVCICGPPSMEQSVKDTLREMGWCSTNQIIIF</sequence>
<dbReference type="OMA" id="KAMMPDY"/>
<evidence type="ECO:0000256" key="19">
    <source>
        <dbReference type="SAM" id="MobiDB-lite"/>
    </source>
</evidence>
<dbReference type="InterPro" id="IPR018506">
    <property type="entry name" value="Cyt_B5_heme-BS"/>
</dbReference>
<dbReference type="Gene3D" id="3.10.120.10">
    <property type="entry name" value="Cytochrome b5-like heme/steroid binding domain"/>
    <property type="match status" value="1"/>
</dbReference>
<keyword evidence="13" id="KW-0560">Oxidoreductase</keyword>
<keyword evidence="14" id="KW-0408">Iron</keyword>
<dbReference type="GO" id="GO:0006809">
    <property type="term" value="P:nitric oxide biosynthetic process"/>
    <property type="evidence" value="ECO:0007669"/>
    <property type="project" value="InterPro"/>
</dbReference>
<feature type="binding site" evidence="18">
    <location>
        <position position="209"/>
    </location>
    <ligand>
        <name>Mo-molybdopterin</name>
        <dbReference type="ChEBI" id="CHEBI:71302"/>
    </ligand>
    <ligandPart>
        <name>Mo</name>
        <dbReference type="ChEBI" id="CHEBI:28685"/>
    </ligandPart>
</feature>
<feature type="region of interest" description="Disordered" evidence="19">
    <location>
        <begin position="525"/>
        <end position="565"/>
    </location>
</feature>
<dbReference type="InterPro" id="IPR001199">
    <property type="entry name" value="Cyt_B5-like_heme/steroid-bd"/>
</dbReference>
<dbReference type="PROSITE" id="PS51384">
    <property type="entry name" value="FAD_FR"/>
    <property type="match status" value="1"/>
</dbReference>
<organism evidence="22 23">
    <name type="scientific">Coprinopsis cinerea (strain Okayama-7 / 130 / ATCC MYA-4618 / FGSC 9003)</name>
    <name type="common">Inky cap fungus</name>
    <name type="synonym">Hormographiella aspergillata</name>
    <dbReference type="NCBI Taxonomy" id="240176"/>
    <lineage>
        <taxon>Eukaryota</taxon>
        <taxon>Fungi</taxon>
        <taxon>Dikarya</taxon>
        <taxon>Basidiomycota</taxon>
        <taxon>Agaricomycotina</taxon>
        <taxon>Agaricomycetes</taxon>
        <taxon>Agaricomycetidae</taxon>
        <taxon>Agaricales</taxon>
        <taxon>Agaricineae</taxon>
        <taxon>Psathyrellaceae</taxon>
        <taxon>Coprinopsis</taxon>
    </lineage>
</organism>
<evidence type="ECO:0000256" key="18">
    <source>
        <dbReference type="PIRSR" id="PIRSR000233-1"/>
    </source>
</evidence>
<feature type="domain" description="Cytochrome b5 heme-binding" evidence="20">
    <location>
        <begin position="575"/>
        <end position="650"/>
    </location>
</feature>
<evidence type="ECO:0000256" key="17">
    <source>
        <dbReference type="ARBA" id="ARBA00049155"/>
    </source>
</evidence>
<evidence type="ECO:0000256" key="9">
    <source>
        <dbReference type="ARBA" id="ARBA00022617"/>
    </source>
</evidence>
<dbReference type="GO" id="GO:0043546">
    <property type="term" value="F:molybdopterin cofactor binding"/>
    <property type="evidence" value="ECO:0007669"/>
    <property type="project" value="InterPro"/>
</dbReference>
<evidence type="ECO:0000256" key="11">
    <source>
        <dbReference type="ARBA" id="ARBA00022723"/>
    </source>
</evidence>
<evidence type="ECO:0000256" key="15">
    <source>
        <dbReference type="ARBA" id="ARBA00023063"/>
    </source>
</evidence>
<dbReference type="GO" id="GO:0050464">
    <property type="term" value="F:nitrate reductase (NADPH) activity"/>
    <property type="evidence" value="ECO:0007669"/>
    <property type="project" value="UniProtKB-EC"/>
</dbReference>
<dbReference type="InterPro" id="IPR012137">
    <property type="entry name" value="Nitr_rd_NADH"/>
</dbReference>
<dbReference type="PIRSF" id="PIRSF000233">
    <property type="entry name" value="Nitr_rd_NADH"/>
    <property type="match status" value="1"/>
</dbReference>
<dbReference type="PROSITE" id="PS50255">
    <property type="entry name" value="CYTOCHROME_B5_2"/>
    <property type="match status" value="1"/>
</dbReference>
<evidence type="ECO:0000256" key="3">
    <source>
        <dbReference type="ARBA" id="ARBA00003838"/>
    </source>
</evidence>
<dbReference type="InterPro" id="IPR008333">
    <property type="entry name" value="Cbr1-like_FAD-bd_dom"/>
</dbReference>
<dbReference type="SUPFAM" id="SSF56524">
    <property type="entry name" value="Oxidoreductase molybdopterin-binding domain"/>
    <property type="match status" value="1"/>
</dbReference>
<dbReference type="Gene3D" id="2.40.30.10">
    <property type="entry name" value="Translation factors"/>
    <property type="match status" value="1"/>
</dbReference>
<dbReference type="InterPro" id="IPR017927">
    <property type="entry name" value="FAD-bd_FR_type"/>
</dbReference>
<dbReference type="VEuPathDB" id="FungiDB:CC1G_07230"/>
<dbReference type="InterPro" id="IPR000572">
    <property type="entry name" value="OxRdtase_Mopterin-bd_dom"/>
</dbReference>
<dbReference type="InterPro" id="IPR008335">
    <property type="entry name" value="Mopterin_OxRdtase_euk"/>
</dbReference>
<name>A8PD06_COPC7</name>
<comment type="catalytic activity">
    <reaction evidence="17">
        <text>nitrite + NADP(+) + H2O = nitrate + NADPH + H(+)</text>
        <dbReference type="Rhea" id="RHEA:19061"/>
        <dbReference type="ChEBI" id="CHEBI:15377"/>
        <dbReference type="ChEBI" id="CHEBI:15378"/>
        <dbReference type="ChEBI" id="CHEBI:16301"/>
        <dbReference type="ChEBI" id="CHEBI:17632"/>
        <dbReference type="ChEBI" id="CHEBI:57783"/>
        <dbReference type="ChEBI" id="CHEBI:58349"/>
        <dbReference type="EC" id="1.7.1.3"/>
    </reaction>
</comment>
<keyword evidence="15" id="KW-0534">Nitrate assimilation</keyword>
<dbReference type="InterPro" id="IPR001433">
    <property type="entry name" value="OxRdtase_FAD/NAD-bd"/>
</dbReference>
<dbReference type="RefSeq" id="XP_001840500.2">
    <property type="nucleotide sequence ID" value="XM_001840448.2"/>
</dbReference>
<evidence type="ECO:0000256" key="4">
    <source>
        <dbReference type="ARBA" id="ARBA00006253"/>
    </source>
</evidence>
<evidence type="ECO:0000256" key="12">
    <source>
        <dbReference type="ARBA" id="ARBA00022827"/>
    </source>
</evidence>
<gene>
    <name evidence="22" type="ORF">CC1G_07230</name>
</gene>
<dbReference type="Gene3D" id="3.90.420.10">
    <property type="entry name" value="Oxidoreductase, molybdopterin-binding domain"/>
    <property type="match status" value="1"/>
</dbReference>
<keyword evidence="11 18" id="KW-0479">Metal-binding</keyword>
<dbReference type="PRINTS" id="PR00406">
    <property type="entry name" value="CYTB5RDTASE"/>
</dbReference>
<keyword evidence="23" id="KW-1185">Reference proteome</keyword>
<evidence type="ECO:0000256" key="7">
    <source>
        <dbReference type="ARBA" id="ARBA00015499"/>
    </source>
</evidence>
<dbReference type="InterPro" id="IPR036374">
    <property type="entry name" value="OxRdtase_Mopterin-bd_sf"/>
</dbReference>
<dbReference type="Pfam" id="PF00175">
    <property type="entry name" value="NAD_binding_1"/>
    <property type="match status" value="1"/>
</dbReference>
<dbReference type="GO" id="GO:0042128">
    <property type="term" value="P:nitrate assimilation"/>
    <property type="evidence" value="ECO:0007669"/>
    <property type="project" value="UniProtKB-KW"/>
</dbReference>
<feature type="compositionally biased region" description="Low complexity" evidence="19">
    <location>
        <begin position="21"/>
        <end position="36"/>
    </location>
</feature>
<evidence type="ECO:0000259" key="21">
    <source>
        <dbReference type="PROSITE" id="PS51384"/>
    </source>
</evidence>
<dbReference type="Pfam" id="PF00970">
    <property type="entry name" value="FAD_binding_6"/>
    <property type="match status" value="1"/>
</dbReference>
<dbReference type="SUPFAM" id="SSF52343">
    <property type="entry name" value="Ferredoxin reductase-like, C-terminal NADP-linked domain"/>
    <property type="match status" value="1"/>
</dbReference>
<comment type="subunit">
    <text evidence="5">Homodimer.</text>
</comment>